<evidence type="ECO:0000259" key="2">
    <source>
        <dbReference type="Pfam" id="PF03816"/>
    </source>
</evidence>
<sequence length="359" mass="38875">MARSEGRRAPLWARLSIAVGALLLIPAGGAVAASGLRKEPIPGAVSPAVVRPAGERGALNFLLVGIDPRGSHTKPLADTIVVAHVPSGWKDVYLFSLPRDLVVRIPAFKPSGTAAERAKINAAMALGSRRPNGVYSPRQGVYLLARAVGNVTGIRWFDAAAIVNFGGFKKVVDTMGGVRVPVDQAVVSEHLKPNGRPRDRTADCAKTNTCLRPYVGPQKSYPRSTAPVRFQGWEALDYVRQRYGLPRSDYDRTRHQRQFLKAMAKRAMKRDVTAIVRSAGDSLTVVDGGVRLADWLTVARNLDVRGMTSIDLPGKPLFEGGVYRGEKFPPGVRGFFAAVAEDRVAAFLVDHPKVVTIDR</sequence>
<evidence type="ECO:0000313" key="4">
    <source>
        <dbReference type="Proteomes" id="UP000679690"/>
    </source>
</evidence>
<protein>
    <submittedName>
        <fullName evidence="3">LCP family protein</fullName>
    </submittedName>
</protein>
<organism evidence="3 4">
    <name type="scientific">Actinoplanes flavus</name>
    <dbReference type="NCBI Taxonomy" id="2820290"/>
    <lineage>
        <taxon>Bacteria</taxon>
        <taxon>Bacillati</taxon>
        <taxon>Actinomycetota</taxon>
        <taxon>Actinomycetes</taxon>
        <taxon>Micromonosporales</taxon>
        <taxon>Micromonosporaceae</taxon>
        <taxon>Actinoplanes</taxon>
    </lineage>
</organism>
<comment type="similarity">
    <text evidence="1">Belongs to the LytR/CpsA/Psr (LCP) family.</text>
</comment>
<accession>A0ABS3V016</accession>
<dbReference type="Gene3D" id="3.40.630.190">
    <property type="entry name" value="LCP protein"/>
    <property type="match status" value="1"/>
</dbReference>
<keyword evidence="4" id="KW-1185">Reference proteome</keyword>
<dbReference type="PANTHER" id="PTHR33392">
    <property type="entry name" value="POLYISOPRENYL-TEICHOIC ACID--PEPTIDOGLYCAN TEICHOIC ACID TRANSFERASE TAGU"/>
    <property type="match status" value="1"/>
</dbReference>
<evidence type="ECO:0000256" key="1">
    <source>
        <dbReference type="ARBA" id="ARBA00006068"/>
    </source>
</evidence>
<dbReference type="InterPro" id="IPR050922">
    <property type="entry name" value="LytR/CpsA/Psr_CW_biosynth"/>
</dbReference>
<feature type="domain" description="Cell envelope-related transcriptional attenuator" evidence="2">
    <location>
        <begin position="77"/>
        <end position="267"/>
    </location>
</feature>
<proteinExistence type="inferred from homology"/>
<dbReference type="PANTHER" id="PTHR33392:SF6">
    <property type="entry name" value="POLYISOPRENYL-TEICHOIC ACID--PEPTIDOGLYCAN TEICHOIC ACID TRANSFERASE TAGU"/>
    <property type="match status" value="1"/>
</dbReference>
<reference evidence="3 4" key="1">
    <citation type="submission" date="2021-03" db="EMBL/GenBank/DDBJ databases">
        <title>Actinoplanes flavus sp. nov., a novel actinomycete isolated from Coconut Palm rhizosphere soil.</title>
        <authorList>
            <person name="Luo X."/>
        </authorList>
    </citation>
    <scope>NUCLEOTIDE SEQUENCE [LARGE SCALE GENOMIC DNA]</scope>
    <source>
        <strain evidence="3 4">NEAU-H7</strain>
    </source>
</reference>
<dbReference type="Pfam" id="PF03816">
    <property type="entry name" value="LytR_cpsA_psr"/>
    <property type="match status" value="1"/>
</dbReference>
<dbReference type="EMBL" id="JAGFNS010000055">
    <property type="protein sequence ID" value="MBO3744185.1"/>
    <property type="molecule type" value="Genomic_DNA"/>
</dbReference>
<evidence type="ECO:0000313" key="3">
    <source>
        <dbReference type="EMBL" id="MBO3744185.1"/>
    </source>
</evidence>
<dbReference type="Proteomes" id="UP000679690">
    <property type="component" value="Unassembled WGS sequence"/>
</dbReference>
<comment type="caution">
    <text evidence="3">The sequence shown here is derived from an EMBL/GenBank/DDBJ whole genome shotgun (WGS) entry which is preliminary data.</text>
</comment>
<dbReference type="InterPro" id="IPR004474">
    <property type="entry name" value="LytR_CpsA_psr"/>
</dbReference>
<gene>
    <name evidence="3" type="ORF">J5X75_42525</name>
</gene>
<name>A0ABS3V016_9ACTN</name>